<organism evidence="2">
    <name type="scientific">Panicum hallii</name>
    <dbReference type="NCBI Taxonomy" id="206008"/>
    <lineage>
        <taxon>Eukaryota</taxon>
        <taxon>Viridiplantae</taxon>
        <taxon>Streptophyta</taxon>
        <taxon>Embryophyta</taxon>
        <taxon>Tracheophyta</taxon>
        <taxon>Spermatophyta</taxon>
        <taxon>Magnoliopsida</taxon>
        <taxon>Liliopsida</taxon>
        <taxon>Poales</taxon>
        <taxon>Poaceae</taxon>
        <taxon>PACMAD clade</taxon>
        <taxon>Panicoideae</taxon>
        <taxon>Panicodae</taxon>
        <taxon>Paniceae</taxon>
        <taxon>Panicinae</taxon>
        <taxon>Panicum</taxon>
        <taxon>Panicum sect. Panicum</taxon>
    </lineage>
</organism>
<feature type="region of interest" description="Disordered" evidence="1">
    <location>
        <begin position="1"/>
        <end position="36"/>
    </location>
</feature>
<dbReference type="Proteomes" id="UP000243499">
    <property type="component" value="Chromosome 2"/>
</dbReference>
<dbReference type="AlphaFoldDB" id="A0A2S3H0F8"/>
<sequence length="173" mass="18920">MPLVQPPVYNKRVGRPPKSRRKQSHEVQGKNGSKMSRHGAIMTCSWCKGQHYNSAGCPLKKVEIRPSIVLENPIAAADDLEDDEPAITRDVGQPQGGVQSLGETMLSQLLDEASKTWSVSQDIAPLPDSTFISQNRPVQRPIPVTTASKAGKELLGKKRKSRKQTEAPTASKK</sequence>
<accession>A0A2S3H0F8</accession>
<feature type="region of interest" description="Disordered" evidence="1">
    <location>
        <begin position="128"/>
        <end position="173"/>
    </location>
</feature>
<dbReference type="EMBL" id="CM008047">
    <property type="protein sequence ID" value="PAN12901.1"/>
    <property type="molecule type" value="Genomic_DNA"/>
</dbReference>
<protein>
    <submittedName>
        <fullName evidence="2">Uncharacterized protein</fullName>
    </submittedName>
</protein>
<gene>
    <name evidence="2" type="ORF">PAHAL_2G299300</name>
</gene>
<name>A0A2S3H0F8_9POAL</name>
<proteinExistence type="predicted"/>
<evidence type="ECO:0000313" key="2">
    <source>
        <dbReference type="EMBL" id="PAN12901.1"/>
    </source>
</evidence>
<evidence type="ECO:0000256" key="1">
    <source>
        <dbReference type="SAM" id="MobiDB-lite"/>
    </source>
</evidence>
<dbReference type="Gramene" id="PAN12901">
    <property type="protein sequence ID" value="PAN12901"/>
    <property type="gene ID" value="PAHAL_2G299300"/>
</dbReference>
<feature type="compositionally biased region" description="Basic residues" evidence="1">
    <location>
        <begin position="12"/>
        <end position="23"/>
    </location>
</feature>
<reference evidence="2" key="1">
    <citation type="submission" date="2018-04" db="EMBL/GenBank/DDBJ databases">
        <title>WGS assembly of Panicum hallii.</title>
        <authorList>
            <person name="Lovell J."/>
            <person name="Jenkins J."/>
            <person name="Lowry D."/>
            <person name="Mamidi S."/>
            <person name="Sreedasyam A."/>
            <person name="Weng X."/>
            <person name="Barry K."/>
            <person name="Bonette J."/>
            <person name="Campitelli B."/>
            <person name="Daum C."/>
            <person name="Gordon S."/>
            <person name="Gould B."/>
            <person name="Lipzen A."/>
            <person name="Macqueen A."/>
            <person name="Palacio-Mejia J."/>
            <person name="Plott C."/>
            <person name="Shakirov E."/>
            <person name="Shu S."/>
            <person name="Yoshinaga Y."/>
            <person name="Zane M."/>
            <person name="Rokhsar D."/>
            <person name="Grimwood J."/>
            <person name="Schmutz J."/>
            <person name="Juenger T."/>
        </authorList>
    </citation>
    <scope>NUCLEOTIDE SEQUENCE [LARGE SCALE GENOMIC DNA]</scope>
    <source>
        <strain evidence="2">FIL2</strain>
    </source>
</reference>